<name>A0AB39VEZ2_9FUSO</name>
<dbReference type="EMBL" id="CP165644">
    <property type="protein sequence ID" value="XDU66446.1"/>
    <property type="molecule type" value="Genomic_DNA"/>
</dbReference>
<proteinExistence type="predicted"/>
<dbReference type="AlphaFoldDB" id="A0AB39VEZ2"/>
<evidence type="ECO:0000313" key="1">
    <source>
        <dbReference type="EMBL" id="XDU66446.1"/>
    </source>
</evidence>
<organism evidence="1">
    <name type="scientific">Leptotrichia rugosa</name>
    <dbReference type="NCBI Taxonomy" id="3239302"/>
    <lineage>
        <taxon>Bacteria</taxon>
        <taxon>Fusobacteriati</taxon>
        <taxon>Fusobacteriota</taxon>
        <taxon>Fusobacteriia</taxon>
        <taxon>Fusobacteriales</taxon>
        <taxon>Leptotrichiaceae</taxon>
        <taxon>Leptotrichia</taxon>
    </lineage>
</organism>
<reference evidence="1" key="1">
    <citation type="submission" date="2024-07" db="EMBL/GenBank/DDBJ databases">
        <authorList>
            <person name="Li X.-J."/>
            <person name="Wang X."/>
        </authorList>
    </citation>
    <scope>NUCLEOTIDE SEQUENCE</scope>
    <source>
        <strain evidence="1">HSP-334</strain>
    </source>
</reference>
<dbReference type="RefSeq" id="WP_369710791.1">
    <property type="nucleotide sequence ID" value="NZ_CP165644.1"/>
</dbReference>
<dbReference type="KEGG" id="lrug:AB8B22_08515"/>
<gene>
    <name evidence="1" type="ORF">AB8B22_08515</name>
</gene>
<protein>
    <submittedName>
        <fullName evidence="1">Uncharacterized protein</fullName>
    </submittedName>
</protein>
<sequence>MDENIYKKVKDKLLNGIEISENDSRYIKLNANRFKNIKFIKKRKAKRKCLRE</sequence>
<accession>A0AB39VEZ2</accession>